<name>A0A0E0MN56_ORYPU</name>
<dbReference type="HOGENOM" id="CLU_1858505_0_0_1"/>
<dbReference type="EnsemblPlants" id="OPUNC12G13040.1">
    <property type="protein sequence ID" value="OPUNC12G13040.1"/>
    <property type="gene ID" value="OPUNC12G13040"/>
</dbReference>
<protein>
    <submittedName>
        <fullName evidence="1">Uncharacterized protein</fullName>
    </submittedName>
</protein>
<dbReference type="AlphaFoldDB" id="A0A0E0MN56"/>
<accession>A0A0E0MN56</accession>
<keyword evidence="2" id="KW-1185">Reference proteome</keyword>
<reference evidence="1" key="2">
    <citation type="submission" date="2018-05" db="EMBL/GenBank/DDBJ databases">
        <title>OpunRS2 (Oryza punctata Reference Sequence Version 2).</title>
        <authorList>
            <person name="Zhang J."/>
            <person name="Kudrna D."/>
            <person name="Lee S."/>
            <person name="Talag J."/>
            <person name="Welchert J."/>
            <person name="Wing R.A."/>
        </authorList>
    </citation>
    <scope>NUCLEOTIDE SEQUENCE [LARGE SCALE GENOMIC DNA]</scope>
</reference>
<reference evidence="1" key="1">
    <citation type="submission" date="2015-04" db="UniProtKB">
        <authorList>
            <consortium name="EnsemblPlants"/>
        </authorList>
    </citation>
    <scope>IDENTIFICATION</scope>
</reference>
<evidence type="ECO:0000313" key="2">
    <source>
        <dbReference type="Proteomes" id="UP000026962"/>
    </source>
</evidence>
<evidence type="ECO:0000313" key="1">
    <source>
        <dbReference type="EnsemblPlants" id="OPUNC12G13040.1"/>
    </source>
</evidence>
<dbReference type="Gramene" id="OPUNC12G13040.1">
    <property type="protein sequence ID" value="OPUNC12G13040.1"/>
    <property type="gene ID" value="OPUNC12G13040"/>
</dbReference>
<dbReference type="Proteomes" id="UP000026962">
    <property type="component" value="Chromosome 12"/>
</dbReference>
<organism evidence="1">
    <name type="scientific">Oryza punctata</name>
    <name type="common">Red rice</name>
    <dbReference type="NCBI Taxonomy" id="4537"/>
    <lineage>
        <taxon>Eukaryota</taxon>
        <taxon>Viridiplantae</taxon>
        <taxon>Streptophyta</taxon>
        <taxon>Embryophyta</taxon>
        <taxon>Tracheophyta</taxon>
        <taxon>Spermatophyta</taxon>
        <taxon>Magnoliopsida</taxon>
        <taxon>Liliopsida</taxon>
        <taxon>Poales</taxon>
        <taxon>Poaceae</taxon>
        <taxon>BOP clade</taxon>
        <taxon>Oryzoideae</taxon>
        <taxon>Oryzeae</taxon>
        <taxon>Oryzinae</taxon>
        <taxon>Oryza</taxon>
    </lineage>
</organism>
<proteinExistence type="predicted"/>
<sequence>MAKAGEREGKDEKQYRKKPAKACVADGICCVFVSTQFAARCLSCNDQTIVKRTAMTDANREFGTSYGFIGEEDGADQCRVLGCQRGMPHRQGSEEGAVSGCNSVANTWNAMSFAMAGTGMKSLASSIESRCMVTKCHY</sequence>